<dbReference type="GO" id="GO:0071277">
    <property type="term" value="P:cellular response to calcium ion"/>
    <property type="evidence" value="ECO:0007669"/>
    <property type="project" value="TreeGrafter"/>
</dbReference>
<organism evidence="3 4">
    <name type="scientific">Reticulomyxa filosa</name>
    <dbReference type="NCBI Taxonomy" id="46433"/>
    <lineage>
        <taxon>Eukaryota</taxon>
        <taxon>Sar</taxon>
        <taxon>Rhizaria</taxon>
        <taxon>Retaria</taxon>
        <taxon>Foraminifera</taxon>
        <taxon>Monothalamids</taxon>
        <taxon>Reticulomyxidae</taxon>
        <taxon>Reticulomyxa</taxon>
    </lineage>
</organism>
<evidence type="ECO:0000313" key="3">
    <source>
        <dbReference type="EMBL" id="ETO00523.1"/>
    </source>
</evidence>
<name>X6LEV5_RETFI</name>
<keyword evidence="1" id="KW-1133">Transmembrane helix</keyword>
<dbReference type="Proteomes" id="UP000023152">
    <property type="component" value="Unassembled WGS sequence"/>
</dbReference>
<dbReference type="PANTHER" id="PTHR10857">
    <property type="entry name" value="COPINE"/>
    <property type="match status" value="1"/>
</dbReference>
<dbReference type="Pfam" id="PF07002">
    <property type="entry name" value="Copine"/>
    <property type="match status" value="1"/>
</dbReference>
<comment type="caution">
    <text evidence="3">The sequence shown here is derived from an EMBL/GenBank/DDBJ whole genome shotgun (WGS) entry which is preliminary data.</text>
</comment>
<feature type="domain" description="Copine C-terminal" evidence="2">
    <location>
        <begin position="77"/>
        <end position="169"/>
    </location>
</feature>
<dbReference type="InterPro" id="IPR045052">
    <property type="entry name" value="Copine"/>
</dbReference>
<dbReference type="OrthoDB" id="5855668at2759"/>
<dbReference type="AlphaFoldDB" id="X6LEV5"/>
<keyword evidence="4" id="KW-1185">Reference proteome</keyword>
<evidence type="ECO:0000259" key="2">
    <source>
        <dbReference type="Pfam" id="PF07002"/>
    </source>
</evidence>
<accession>X6LEV5</accession>
<keyword evidence="1" id="KW-0812">Transmembrane</keyword>
<dbReference type="InterPro" id="IPR010734">
    <property type="entry name" value="Copine_C"/>
</dbReference>
<feature type="transmembrane region" description="Helical" evidence="1">
    <location>
        <begin position="74"/>
        <end position="97"/>
    </location>
</feature>
<dbReference type="EMBL" id="ASPP01040797">
    <property type="protein sequence ID" value="ETO00523.1"/>
    <property type="molecule type" value="Genomic_DNA"/>
</dbReference>
<keyword evidence="1" id="KW-0472">Membrane</keyword>
<proteinExistence type="predicted"/>
<dbReference type="GO" id="GO:0005544">
    <property type="term" value="F:calcium-dependent phospholipid binding"/>
    <property type="evidence" value="ECO:0007669"/>
    <property type="project" value="InterPro"/>
</dbReference>
<dbReference type="GO" id="GO:0005886">
    <property type="term" value="C:plasma membrane"/>
    <property type="evidence" value="ECO:0007669"/>
    <property type="project" value="TreeGrafter"/>
</dbReference>
<evidence type="ECO:0000313" key="4">
    <source>
        <dbReference type="Proteomes" id="UP000023152"/>
    </source>
</evidence>
<dbReference type="PANTHER" id="PTHR10857:SF106">
    <property type="entry name" value="C2 DOMAIN-CONTAINING PROTEIN"/>
    <property type="match status" value="1"/>
</dbReference>
<gene>
    <name evidence="3" type="ORF">RFI_36917</name>
</gene>
<sequence>MSLMVAIDFTRSNGHQNLHYLSHQCSQYQQAIRTLAILLEEKKNHVWPLIDINFFLIVGREDTRGYQLFQRNKGFCLTLSIIIAGFGLADFIQMGALDADSRVVKNSQGEAAKRDIVKFVSLCDYSNLLKDANGNVIGFTDTNSAELSKEALKEITQQFVSYVKHYNLLPHKLTDTVNTLHTIYI</sequence>
<protein>
    <recommendedName>
        <fullName evidence="2">Copine C-terminal domain-containing protein</fullName>
    </recommendedName>
</protein>
<evidence type="ECO:0000256" key="1">
    <source>
        <dbReference type="SAM" id="Phobius"/>
    </source>
</evidence>
<reference evidence="3 4" key="1">
    <citation type="journal article" date="2013" name="Curr. Biol.">
        <title>The Genome of the Foraminiferan Reticulomyxa filosa.</title>
        <authorList>
            <person name="Glockner G."/>
            <person name="Hulsmann N."/>
            <person name="Schleicher M."/>
            <person name="Noegel A.A."/>
            <person name="Eichinger L."/>
            <person name="Gallinger C."/>
            <person name="Pawlowski J."/>
            <person name="Sierra R."/>
            <person name="Euteneuer U."/>
            <person name="Pillet L."/>
            <person name="Moustafa A."/>
            <person name="Platzer M."/>
            <person name="Groth M."/>
            <person name="Szafranski K."/>
            <person name="Schliwa M."/>
        </authorList>
    </citation>
    <scope>NUCLEOTIDE SEQUENCE [LARGE SCALE GENOMIC DNA]</scope>
</reference>